<dbReference type="EMBL" id="JBIWXY010000002">
    <property type="protein sequence ID" value="MFJ5446627.1"/>
    <property type="molecule type" value="Genomic_DNA"/>
</dbReference>
<keyword evidence="3" id="KW-1003">Cell membrane</keyword>
<dbReference type="SUPFAM" id="SSF56784">
    <property type="entry name" value="HAD-like"/>
    <property type="match status" value="1"/>
</dbReference>
<dbReference type="InterPro" id="IPR004014">
    <property type="entry name" value="ATPase_P-typ_cation-transptr_N"/>
</dbReference>
<dbReference type="Gene3D" id="3.40.50.1000">
    <property type="entry name" value="HAD superfamily/HAD-like"/>
    <property type="match status" value="1"/>
</dbReference>
<dbReference type="InterPro" id="IPR001757">
    <property type="entry name" value="P_typ_ATPase"/>
</dbReference>
<dbReference type="SFLD" id="SFLDS00003">
    <property type="entry name" value="Haloacid_Dehalogenase"/>
    <property type="match status" value="1"/>
</dbReference>
<dbReference type="InterPro" id="IPR008250">
    <property type="entry name" value="ATPase_P-typ_transduc_dom_A_sf"/>
</dbReference>
<dbReference type="SUPFAM" id="SSF81665">
    <property type="entry name" value="Calcium ATPase, transmembrane domain M"/>
    <property type="match status" value="1"/>
</dbReference>
<name>A0ABW8GMK0_9PROT</name>
<dbReference type="RefSeq" id="WP_400882327.1">
    <property type="nucleotide sequence ID" value="NZ_JBIWXY010000002.1"/>
</dbReference>
<comment type="subcellular location">
    <subcellularLocation>
        <location evidence="1">Cell membrane</location>
        <topology evidence="1">Multi-pass membrane protein</topology>
    </subcellularLocation>
</comment>
<dbReference type="Pfam" id="PF13246">
    <property type="entry name" value="Cation_ATPase"/>
    <property type="match status" value="1"/>
</dbReference>
<dbReference type="Gene3D" id="3.40.1110.10">
    <property type="entry name" value="Calcium-transporting ATPase, cytoplasmic domain N"/>
    <property type="match status" value="1"/>
</dbReference>
<dbReference type="CDD" id="cd02080">
    <property type="entry name" value="P-type_ATPase_cation"/>
    <property type="match status" value="1"/>
</dbReference>
<feature type="transmembrane region" description="Helical" evidence="10">
    <location>
        <begin position="279"/>
        <end position="306"/>
    </location>
</feature>
<dbReference type="InterPro" id="IPR023299">
    <property type="entry name" value="ATPase_P-typ_cyto_dom_N"/>
</dbReference>
<dbReference type="InterPro" id="IPR050510">
    <property type="entry name" value="Cation_transp_ATPase_P-type"/>
</dbReference>
<evidence type="ECO:0000256" key="9">
    <source>
        <dbReference type="ARBA" id="ARBA00023136"/>
    </source>
</evidence>
<comment type="caution">
    <text evidence="12">The sequence shown here is derived from an EMBL/GenBank/DDBJ whole genome shotgun (WGS) entry which is preliminary data.</text>
</comment>
<dbReference type="PANTHER" id="PTHR43294">
    <property type="entry name" value="SODIUM/POTASSIUM-TRANSPORTING ATPASE SUBUNIT ALPHA"/>
    <property type="match status" value="1"/>
</dbReference>
<evidence type="ECO:0000256" key="5">
    <source>
        <dbReference type="ARBA" id="ARBA00022741"/>
    </source>
</evidence>
<dbReference type="SFLD" id="SFLDF00027">
    <property type="entry name" value="p-type_atpase"/>
    <property type="match status" value="1"/>
</dbReference>
<evidence type="ECO:0000256" key="2">
    <source>
        <dbReference type="ARBA" id="ARBA00005675"/>
    </source>
</evidence>
<feature type="transmembrane region" description="Helical" evidence="10">
    <location>
        <begin position="716"/>
        <end position="735"/>
    </location>
</feature>
<feature type="transmembrane region" description="Helical" evidence="10">
    <location>
        <begin position="860"/>
        <end position="876"/>
    </location>
</feature>
<dbReference type="InterPro" id="IPR018303">
    <property type="entry name" value="ATPase_P-typ_P_site"/>
</dbReference>
<dbReference type="Proteomes" id="UP001617669">
    <property type="component" value="Unassembled WGS sequence"/>
</dbReference>
<feature type="transmembrane region" description="Helical" evidence="10">
    <location>
        <begin position="756"/>
        <end position="775"/>
    </location>
</feature>
<sequence length="893" mass="97560">MPQSSQNDAVLWHALKTSEVLERVQSTQEGLSSREADKRLQEYGRNELPPPKRQHPVMRFLSQFNNALIYFMLSAAVIAFFLDHAVDSAVILAVVLINAIVGYIQEGKAEQALDAIRNMMVPHVTVVRDGHRQTLEVGDLVPGDVIVLEAGDSVPADARLLKARQLSSEEAILTGESVPSQKQEHAVAENADLGDRHCMLYSGTIIAAGQGRAVVVETGSATEIGRISSMIAKVETLETPLLQQINHFGRLFTWFALSLALGLLAFAKLVQNYSWIDGFMVVVAISVGLVPEGLPAVITITLAIGVQRMARHNAIIRRLPAVETLGATSVICSDKTGTLTRNEMTVRRLVAGKAHYLVEGTGYVPEGEIKPQEGASGRGWEDLVLAGFLCNDAKLKQESGQWHVLGDPMEGALVALAMKAGQDIQQERNAWKRLDEVPFDSKHKFMATLHRHEEHGTWMFIKGAPESVLERCQQPDHDYWAECISEAAHHGERVLGFAARRCDDGKQQLEFKDVENDLDFLGIMGFIDPPREEVLDAIASCRSAGVKVKMITGDHAATAQAIAKQLHLAEEPGVMTGADLDKVPDEELSAVLAKTSVFARTTPEHKLRIVKALQQQGEVVAMTGDGVNDAPSLKQADVGIAMGKKGTEAAKQASEMVLADDNFATIVSAVHAGRTVYDNVRKVIAWTLPTNGGEALAVVVALLLGMSLPMIPAQILWINMVLTVTLGLVLAFEPAEPDVMERPPRPRNAALLSPFLLWRVGFVSVLFTIGVFIIFEYAMRRELGEEVARTMVVNTLVVLEIFYLFNVRYLNAKSFSWRGLLGTPILLIALAAVILAQLAFTYAAPLHALFASAPIDWKDGLVIILIGIVFMLVLEVEKTLMRKRGKTNVLAES</sequence>
<evidence type="ECO:0000256" key="7">
    <source>
        <dbReference type="ARBA" id="ARBA00022967"/>
    </source>
</evidence>
<feature type="transmembrane region" description="Helical" evidence="10">
    <location>
        <begin position="60"/>
        <end position="82"/>
    </location>
</feature>
<evidence type="ECO:0000256" key="6">
    <source>
        <dbReference type="ARBA" id="ARBA00022840"/>
    </source>
</evidence>
<gene>
    <name evidence="12" type="ORF">ACIKP9_10350</name>
</gene>
<dbReference type="Pfam" id="PF00690">
    <property type="entry name" value="Cation_ATPase_N"/>
    <property type="match status" value="1"/>
</dbReference>
<dbReference type="NCBIfam" id="TIGR01494">
    <property type="entry name" value="ATPase_P-type"/>
    <property type="match status" value="3"/>
</dbReference>
<feature type="transmembrane region" description="Helical" evidence="10">
    <location>
        <begin position="787"/>
        <end position="807"/>
    </location>
</feature>
<accession>A0ABW8GMK0</accession>
<proteinExistence type="inferred from homology"/>
<dbReference type="InterPro" id="IPR036412">
    <property type="entry name" value="HAD-like_sf"/>
</dbReference>
<evidence type="ECO:0000256" key="3">
    <source>
        <dbReference type="ARBA" id="ARBA00022475"/>
    </source>
</evidence>
<dbReference type="InterPro" id="IPR023298">
    <property type="entry name" value="ATPase_P-typ_TM_dom_sf"/>
</dbReference>
<dbReference type="Pfam" id="PF00689">
    <property type="entry name" value="Cation_ATPase_C"/>
    <property type="match status" value="1"/>
</dbReference>
<keyword evidence="8 10" id="KW-1133">Transmembrane helix</keyword>
<dbReference type="PANTHER" id="PTHR43294:SF21">
    <property type="entry name" value="CATION TRANSPORTING ATPASE"/>
    <property type="match status" value="1"/>
</dbReference>
<feature type="transmembrane region" description="Helical" evidence="10">
    <location>
        <begin position="819"/>
        <end position="840"/>
    </location>
</feature>
<evidence type="ECO:0000256" key="1">
    <source>
        <dbReference type="ARBA" id="ARBA00004651"/>
    </source>
</evidence>
<dbReference type="SUPFAM" id="SSF81660">
    <property type="entry name" value="Metal cation-transporting ATPase, ATP-binding domain N"/>
    <property type="match status" value="1"/>
</dbReference>
<protein>
    <submittedName>
        <fullName evidence="12">Cation-transporting P-type ATPase</fullName>
    </submittedName>
</protein>
<evidence type="ECO:0000313" key="12">
    <source>
        <dbReference type="EMBL" id="MFJ5446627.1"/>
    </source>
</evidence>
<dbReference type="Pfam" id="PF00122">
    <property type="entry name" value="E1-E2_ATPase"/>
    <property type="match status" value="1"/>
</dbReference>
<dbReference type="InterPro" id="IPR059000">
    <property type="entry name" value="ATPase_P-type_domA"/>
</dbReference>
<keyword evidence="4 10" id="KW-0812">Transmembrane</keyword>
<evidence type="ECO:0000256" key="10">
    <source>
        <dbReference type="SAM" id="Phobius"/>
    </source>
</evidence>
<feature type="transmembrane region" description="Helical" evidence="10">
    <location>
        <begin position="683"/>
        <end position="704"/>
    </location>
</feature>
<evidence type="ECO:0000256" key="8">
    <source>
        <dbReference type="ARBA" id="ARBA00022989"/>
    </source>
</evidence>
<dbReference type="Gene3D" id="1.20.1110.10">
    <property type="entry name" value="Calcium-transporting ATPase, transmembrane domain"/>
    <property type="match status" value="1"/>
</dbReference>
<feature type="domain" description="Cation-transporting P-type ATPase N-terminal" evidence="11">
    <location>
        <begin position="11"/>
        <end position="84"/>
    </location>
</feature>
<keyword evidence="13" id="KW-1185">Reference proteome</keyword>
<keyword evidence="6" id="KW-0067">ATP-binding</keyword>
<feature type="transmembrane region" description="Helical" evidence="10">
    <location>
        <begin position="251"/>
        <end position="267"/>
    </location>
</feature>
<organism evidence="12 13">
    <name type="scientific">Methylobacillus methanolivorans</name>
    <dbReference type="NCBI Taxonomy" id="1848927"/>
    <lineage>
        <taxon>Bacteria</taxon>
        <taxon>Pseudomonadati</taxon>
        <taxon>Pseudomonadota</taxon>
        <taxon>Betaproteobacteria</taxon>
        <taxon>Nitrosomonadales</taxon>
        <taxon>Methylophilaceae</taxon>
        <taxon>Methylobacillus</taxon>
    </lineage>
</organism>
<dbReference type="InterPro" id="IPR006068">
    <property type="entry name" value="ATPase_P-typ_cation-transptr_C"/>
</dbReference>
<dbReference type="Gene3D" id="2.70.150.10">
    <property type="entry name" value="Calcium-transporting ATPase, cytoplasmic transduction domain A"/>
    <property type="match status" value="1"/>
</dbReference>
<keyword evidence="9 10" id="KW-0472">Membrane</keyword>
<dbReference type="SMART" id="SM00831">
    <property type="entry name" value="Cation_ATPase_N"/>
    <property type="match status" value="1"/>
</dbReference>
<dbReference type="PRINTS" id="PR00120">
    <property type="entry name" value="HATPASE"/>
</dbReference>
<dbReference type="PRINTS" id="PR00119">
    <property type="entry name" value="CATATPASE"/>
</dbReference>
<dbReference type="PROSITE" id="PS00154">
    <property type="entry name" value="ATPASE_E1_E2"/>
    <property type="match status" value="1"/>
</dbReference>
<keyword evidence="5" id="KW-0547">Nucleotide-binding</keyword>
<keyword evidence="7" id="KW-1278">Translocase</keyword>
<dbReference type="SUPFAM" id="SSF81653">
    <property type="entry name" value="Calcium ATPase, transduction domain A"/>
    <property type="match status" value="1"/>
</dbReference>
<feature type="transmembrane region" description="Helical" evidence="10">
    <location>
        <begin position="88"/>
        <end position="104"/>
    </location>
</feature>
<evidence type="ECO:0000313" key="13">
    <source>
        <dbReference type="Proteomes" id="UP001617669"/>
    </source>
</evidence>
<dbReference type="InterPro" id="IPR023214">
    <property type="entry name" value="HAD_sf"/>
</dbReference>
<evidence type="ECO:0000259" key="11">
    <source>
        <dbReference type="SMART" id="SM00831"/>
    </source>
</evidence>
<dbReference type="InterPro" id="IPR044492">
    <property type="entry name" value="P_typ_ATPase_HD_dom"/>
</dbReference>
<comment type="similarity">
    <text evidence="2">Belongs to the cation transport ATPase (P-type) (TC 3.A.3) family. Type IIA subfamily.</text>
</comment>
<evidence type="ECO:0000256" key="4">
    <source>
        <dbReference type="ARBA" id="ARBA00022692"/>
    </source>
</evidence>
<reference evidence="12 13" key="1">
    <citation type="submission" date="2024-11" db="EMBL/GenBank/DDBJ databases">
        <authorList>
            <person name="Kaparullina E.N."/>
            <person name="Delegan Y.A."/>
            <person name="Doronina N.V."/>
        </authorList>
    </citation>
    <scope>NUCLEOTIDE SEQUENCE [LARGE SCALE GENOMIC DNA]</scope>
    <source>
        <strain evidence="12 13">7sh_L</strain>
    </source>
</reference>
<dbReference type="SFLD" id="SFLDG00002">
    <property type="entry name" value="C1.7:_P-type_atpase_like"/>
    <property type="match status" value="1"/>
</dbReference>